<proteinExistence type="predicted"/>
<dbReference type="PANTHER" id="PTHR19855:SF34">
    <property type="entry name" value="F-BOX_WD REPEAT-CONTAINING PROTEIN 9"/>
    <property type="match status" value="1"/>
</dbReference>
<evidence type="ECO:0000256" key="2">
    <source>
        <dbReference type="ARBA" id="ARBA00022737"/>
    </source>
</evidence>
<dbReference type="AlphaFoldDB" id="A0AAD8E136"/>
<evidence type="ECO:0000256" key="3">
    <source>
        <dbReference type="SAM" id="Coils"/>
    </source>
</evidence>
<dbReference type="SUPFAM" id="SSF50978">
    <property type="entry name" value="WD40 repeat-like"/>
    <property type="match status" value="1"/>
</dbReference>
<keyword evidence="1" id="KW-0853">WD repeat</keyword>
<evidence type="ECO:0000259" key="4">
    <source>
        <dbReference type="PROSITE" id="PS50181"/>
    </source>
</evidence>
<dbReference type="Gene3D" id="2.130.10.10">
    <property type="entry name" value="YVTN repeat-like/Quinoprotein amine dehydrogenase"/>
    <property type="match status" value="2"/>
</dbReference>
<dbReference type="Gene3D" id="1.20.1280.50">
    <property type="match status" value="1"/>
</dbReference>
<dbReference type="SMART" id="SM00320">
    <property type="entry name" value="WD40"/>
    <property type="match status" value="4"/>
</dbReference>
<evidence type="ECO:0000313" key="5">
    <source>
        <dbReference type="EMBL" id="KAJ8735763.1"/>
    </source>
</evidence>
<dbReference type="PANTHER" id="PTHR19855">
    <property type="entry name" value="WD40 REPEAT PROTEIN 12, 37"/>
    <property type="match status" value="1"/>
</dbReference>
<accession>A0AAD8E136</accession>
<comment type="caution">
    <text evidence="5">The sequence shown here is derived from an EMBL/GenBank/DDBJ whole genome shotgun (WGS) entry which is preliminary data.</text>
</comment>
<dbReference type="SUPFAM" id="SSF81383">
    <property type="entry name" value="F-box domain"/>
    <property type="match status" value="1"/>
</dbReference>
<dbReference type="InterPro" id="IPR036047">
    <property type="entry name" value="F-box-like_dom_sf"/>
</dbReference>
<dbReference type="InterPro" id="IPR001810">
    <property type="entry name" value="F-box_dom"/>
</dbReference>
<dbReference type="InterPro" id="IPR036322">
    <property type="entry name" value="WD40_repeat_dom_sf"/>
</dbReference>
<dbReference type="InterPro" id="IPR001680">
    <property type="entry name" value="WD40_rpt"/>
</dbReference>
<dbReference type="InterPro" id="IPR015943">
    <property type="entry name" value="WD40/YVTN_repeat-like_dom_sf"/>
</dbReference>
<dbReference type="PRINTS" id="PR00320">
    <property type="entry name" value="GPROTEINBRPT"/>
</dbReference>
<organism evidence="5 6">
    <name type="scientific">Mythimna separata</name>
    <name type="common">Oriental armyworm</name>
    <name type="synonym">Pseudaletia separata</name>
    <dbReference type="NCBI Taxonomy" id="271217"/>
    <lineage>
        <taxon>Eukaryota</taxon>
        <taxon>Metazoa</taxon>
        <taxon>Ecdysozoa</taxon>
        <taxon>Arthropoda</taxon>
        <taxon>Hexapoda</taxon>
        <taxon>Insecta</taxon>
        <taxon>Pterygota</taxon>
        <taxon>Neoptera</taxon>
        <taxon>Endopterygota</taxon>
        <taxon>Lepidoptera</taxon>
        <taxon>Glossata</taxon>
        <taxon>Ditrysia</taxon>
        <taxon>Noctuoidea</taxon>
        <taxon>Noctuidae</taxon>
        <taxon>Noctuinae</taxon>
        <taxon>Hadenini</taxon>
        <taxon>Mythimna</taxon>
    </lineage>
</organism>
<feature type="domain" description="F-box" evidence="4">
    <location>
        <begin position="61"/>
        <end position="108"/>
    </location>
</feature>
<keyword evidence="2" id="KW-0677">Repeat</keyword>
<evidence type="ECO:0000256" key="1">
    <source>
        <dbReference type="ARBA" id="ARBA00022574"/>
    </source>
</evidence>
<sequence>MISQLHNIYKSVFNYKTVSTVRCAGIADMCETLQSVKDELTEIENELATNTETYDEYDCGSPSLLDMPVEILLKICSFLDAHFLKYTLSKVCQRFDDILADDHLWKYWVHSKIKGSFPALPRLKIWEETQTDWEAVCVEMDVEMKKWTNVKDTTRHIVVKDVHFASVDTVLLVNNGDLCISGGRDRGLALWNVLDIHPHDESDNITTFTDARPKLIKHDAHAGWVWDLAADSIDSATTIYSASWDNTVKAWDLEAGFECKQIFRCGMSALSVVTIGYEVITGLYSKKILSFDLRSGSTPTYSYKPHKGPVLALQSYNNMIASLSEDKTMAVWDRVAGKLFVSDVKIPTDKAYPVCISWNPSALYIGDSKGCLHLFNPEDHKYVRTHEIWPEPPIIKPSSKITGCHQSPGNMIVCSDRGEIKFMYNCHPPQEYTTVKSSTFDVTQLRYLNGVLVVGTCDSALEFWVPRERYSH</sequence>
<dbReference type="PROSITE" id="PS00678">
    <property type="entry name" value="WD_REPEATS_1"/>
    <property type="match status" value="2"/>
</dbReference>
<dbReference type="Proteomes" id="UP001231518">
    <property type="component" value="Chromosome 2"/>
</dbReference>
<dbReference type="InterPro" id="IPR020472">
    <property type="entry name" value="WD40_PAC1"/>
</dbReference>
<dbReference type="PROSITE" id="PS50181">
    <property type="entry name" value="FBOX"/>
    <property type="match status" value="1"/>
</dbReference>
<reference evidence="5" key="1">
    <citation type="submission" date="2023-03" db="EMBL/GenBank/DDBJ databases">
        <title>Chromosome-level genomes of two armyworms, Mythimna separata and Mythimna loreyi, provide insights into the biosynthesis and reception of sex pheromones.</title>
        <authorList>
            <person name="Zhao H."/>
        </authorList>
    </citation>
    <scope>NUCLEOTIDE SEQUENCE</scope>
    <source>
        <strain evidence="5">BeijingLab</strain>
        <tissue evidence="5">Pupa</tissue>
    </source>
</reference>
<dbReference type="EMBL" id="JARGEI010000002">
    <property type="protein sequence ID" value="KAJ8735763.1"/>
    <property type="molecule type" value="Genomic_DNA"/>
</dbReference>
<protein>
    <recommendedName>
        <fullName evidence="4">F-box domain-containing protein</fullName>
    </recommendedName>
</protein>
<keyword evidence="6" id="KW-1185">Reference proteome</keyword>
<feature type="coiled-coil region" evidence="3">
    <location>
        <begin position="26"/>
        <end position="53"/>
    </location>
</feature>
<dbReference type="Pfam" id="PF12937">
    <property type="entry name" value="F-box-like"/>
    <property type="match status" value="1"/>
</dbReference>
<keyword evidence="3" id="KW-0175">Coiled coil</keyword>
<dbReference type="Pfam" id="PF00400">
    <property type="entry name" value="WD40"/>
    <property type="match status" value="2"/>
</dbReference>
<name>A0AAD8E136_MYTSE</name>
<dbReference type="InterPro" id="IPR019775">
    <property type="entry name" value="WD40_repeat_CS"/>
</dbReference>
<evidence type="ECO:0000313" key="6">
    <source>
        <dbReference type="Proteomes" id="UP001231518"/>
    </source>
</evidence>
<gene>
    <name evidence="5" type="ORF">PYW07_007383</name>
</gene>